<keyword evidence="3" id="KW-0031">Aminopeptidase</keyword>
<dbReference type="EMBL" id="JACIIU010000014">
    <property type="protein sequence ID" value="MBB6261958.1"/>
    <property type="molecule type" value="Genomic_DNA"/>
</dbReference>
<gene>
    <name evidence="3" type="ORF">FHS77_002525</name>
</gene>
<evidence type="ECO:0000313" key="4">
    <source>
        <dbReference type="Proteomes" id="UP000555393"/>
    </source>
</evidence>
<dbReference type="PANTHER" id="PTHR36512">
    <property type="entry name" value="D-AMINOPEPTIDASE"/>
    <property type="match status" value="1"/>
</dbReference>
<feature type="chain" id="PRO_5033062627" evidence="2">
    <location>
        <begin position="30"/>
        <end position="372"/>
    </location>
</feature>
<accession>A0A841M739</accession>
<keyword evidence="3" id="KW-0378">Hydrolase</keyword>
<dbReference type="InterPro" id="IPR016117">
    <property type="entry name" value="ArgJ-like_dom_sf"/>
</dbReference>
<protein>
    <submittedName>
        <fullName evidence="3">L-aminopeptidase/D-esterase-like protein</fullName>
    </submittedName>
</protein>
<dbReference type="SUPFAM" id="SSF56266">
    <property type="entry name" value="DmpA/ArgJ-like"/>
    <property type="match status" value="1"/>
</dbReference>
<dbReference type="GO" id="GO:0004177">
    <property type="term" value="F:aminopeptidase activity"/>
    <property type="evidence" value="ECO:0007669"/>
    <property type="project" value="UniProtKB-KW"/>
</dbReference>
<dbReference type="Gene3D" id="3.60.70.12">
    <property type="entry name" value="L-amino peptidase D-ALA esterase/amidase"/>
    <property type="match status" value="1"/>
</dbReference>
<name>A0A841M739_9HYPH</name>
<evidence type="ECO:0000313" key="3">
    <source>
        <dbReference type="EMBL" id="MBB6261958.1"/>
    </source>
</evidence>
<dbReference type="CDD" id="cd02252">
    <property type="entry name" value="nylC_like"/>
    <property type="match status" value="1"/>
</dbReference>
<comment type="similarity">
    <text evidence="1">Belongs to the peptidase S58 family.</text>
</comment>
<keyword evidence="4" id="KW-1185">Reference proteome</keyword>
<organism evidence="3 4">
    <name type="scientific">Paenochrobactrum gallinarii</name>
    <dbReference type="NCBI Taxonomy" id="643673"/>
    <lineage>
        <taxon>Bacteria</taxon>
        <taxon>Pseudomonadati</taxon>
        <taxon>Pseudomonadota</taxon>
        <taxon>Alphaproteobacteria</taxon>
        <taxon>Hyphomicrobiales</taxon>
        <taxon>Brucellaceae</taxon>
        <taxon>Paenochrobactrum</taxon>
    </lineage>
</organism>
<sequence length="372" mass="37993">MDRRNFTKSLIGLGAAGVGTVMSAGMANAAQTKETAMELTALLGGSIVDVPGIKLGHHTLSTRPTGCSVLLCEEGATAGVDVRGSAPGTRETDLLDPINMVDRVHAVMLSGGSAYGLDAASGVMRYLEENKIGFKIGNGVVPIVPAAILMDLGVGDFSIRPDAEAGYQACLAANTTESAEGNVGAGAGATVGKMFGPDFSMKGGLGTASYKVPGTEVVVGAIVAVNAVGDVYDPRTNQIIAGARNEDGNGFRDTVGAIMNGRNVVKAVGANTTIGAIATNVPFNKAQLKKIAEMAHDGFARSINPIHTMSDGDTIFALSTGKLEGVEGNVTSIGTIAAFVMAQAVARAVMAAESLNEYNLPAWRDYVAKASN</sequence>
<dbReference type="AlphaFoldDB" id="A0A841M739"/>
<reference evidence="3 4" key="1">
    <citation type="submission" date="2020-08" db="EMBL/GenBank/DDBJ databases">
        <title>Genomic Encyclopedia of Type Strains, Phase IV (KMG-IV): sequencing the most valuable type-strain genomes for metagenomic binning, comparative biology and taxonomic classification.</title>
        <authorList>
            <person name="Goeker M."/>
        </authorList>
    </citation>
    <scope>NUCLEOTIDE SEQUENCE [LARGE SCALE GENOMIC DNA]</scope>
    <source>
        <strain evidence="3 4">DSM 22336</strain>
    </source>
</reference>
<feature type="signal peptide" evidence="2">
    <location>
        <begin position="1"/>
        <end position="29"/>
    </location>
</feature>
<keyword evidence="3" id="KW-0645">Protease</keyword>
<comment type="caution">
    <text evidence="3">The sequence shown here is derived from an EMBL/GenBank/DDBJ whole genome shotgun (WGS) entry which is preliminary data.</text>
</comment>
<dbReference type="InterPro" id="IPR005321">
    <property type="entry name" value="Peptidase_S58_DmpA"/>
</dbReference>
<evidence type="ECO:0000256" key="2">
    <source>
        <dbReference type="SAM" id="SignalP"/>
    </source>
</evidence>
<dbReference type="Proteomes" id="UP000555393">
    <property type="component" value="Unassembled WGS sequence"/>
</dbReference>
<proteinExistence type="inferred from homology"/>
<evidence type="ECO:0000256" key="1">
    <source>
        <dbReference type="ARBA" id="ARBA00007068"/>
    </source>
</evidence>
<keyword evidence="2" id="KW-0732">Signal</keyword>
<dbReference type="PANTHER" id="PTHR36512:SF3">
    <property type="entry name" value="BLR5678 PROTEIN"/>
    <property type="match status" value="1"/>
</dbReference>
<dbReference type="Pfam" id="PF03576">
    <property type="entry name" value="Peptidase_S58"/>
    <property type="match status" value="1"/>
</dbReference>